<accession>A0A251YCM4</accession>
<feature type="transmembrane region" description="Helical" evidence="1">
    <location>
        <begin position="91"/>
        <end position="115"/>
    </location>
</feature>
<sequence length="156" mass="15460">MSAPSVDTRRGPWDPADRIIAFVTSRALLLGATLGLTYLTVAVTGDTSLTDPLIPGFGFGIVLVPPLVGVLTLVVWLCASAAVRLARLSRVAAFVALAALGLCAVAEAVIVGAGILSVMDVGPVSVAGAVVLAGGSAALLLRAHGAVGARARIGAP</sequence>
<gene>
    <name evidence="2" type="ORF">BFL36_10500</name>
</gene>
<protein>
    <submittedName>
        <fullName evidence="2">Uncharacterized protein</fullName>
    </submittedName>
</protein>
<organism evidence="2 3">
    <name type="scientific">Clavibacter michiganensis</name>
    <dbReference type="NCBI Taxonomy" id="28447"/>
    <lineage>
        <taxon>Bacteria</taxon>
        <taxon>Bacillati</taxon>
        <taxon>Actinomycetota</taxon>
        <taxon>Actinomycetes</taxon>
        <taxon>Micrococcales</taxon>
        <taxon>Microbacteriaceae</taxon>
        <taxon>Clavibacter</taxon>
    </lineage>
</organism>
<dbReference type="Proteomes" id="UP000195011">
    <property type="component" value="Unassembled WGS sequence"/>
</dbReference>
<keyword evidence="1" id="KW-0812">Transmembrane</keyword>
<dbReference type="RefSeq" id="WP_086517893.1">
    <property type="nucleotide sequence ID" value="NZ_MDJY01000048.1"/>
</dbReference>
<feature type="transmembrane region" description="Helical" evidence="1">
    <location>
        <begin position="121"/>
        <end position="141"/>
    </location>
</feature>
<evidence type="ECO:0000313" key="3">
    <source>
        <dbReference type="Proteomes" id="UP000195011"/>
    </source>
</evidence>
<dbReference type="EMBL" id="MDJY01000048">
    <property type="protein sequence ID" value="OUE21994.1"/>
    <property type="molecule type" value="Genomic_DNA"/>
</dbReference>
<keyword evidence="1" id="KW-0472">Membrane</keyword>
<evidence type="ECO:0000313" key="2">
    <source>
        <dbReference type="EMBL" id="OUE21994.1"/>
    </source>
</evidence>
<proteinExistence type="predicted"/>
<dbReference type="AlphaFoldDB" id="A0A251YCM4"/>
<comment type="caution">
    <text evidence="2">The sequence shown here is derived from an EMBL/GenBank/DDBJ whole genome shotgun (WGS) entry which is preliminary data.</text>
</comment>
<name>A0A251YCM4_9MICO</name>
<feature type="transmembrane region" description="Helical" evidence="1">
    <location>
        <begin position="53"/>
        <end position="79"/>
    </location>
</feature>
<keyword evidence="1" id="KW-1133">Transmembrane helix</keyword>
<reference evidence="2 3" key="1">
    <citation type="submission" date="2016-08" db="EMBL/GenBank/DDBJ databases">
        <title>Genome sequence of Clavibacter michiganensis spp strain CFBP8017.</title>
        <authorList>
            <person name="Thapa S.P."/>
            <person name="Coaker G."/>
            <person name="Jacques M.-A."/>
        </authorList>
    </citation>
    <scope>NUCLEOTIDE SEQUENCE [LARGE SCALE GENOMIC DNA]</scope>
    <source>
        <strain evidence="2">CFBP8017</strain>
    </source>
</reference>
<evidence type="ECO:0000256" key="1">
    <source>
        <dbReference type="SAM" id="Phobius"/>
    </source>
</evidence>
<feature type="transmembrane region" description="Helical" evidence="1">
    <location>
        <begin position="19"/>
        <end position="41"/>
    </location>
</feature>